<keyword evidence="1" id="KW-0472">Membrane</keyword>
<accession>A0A4V5UZZ7</accession>
<evidence type="ECO:0000256" key="1">
    <source>
        <dbReference type="SAM" id="Phobius"/>
    </source>
</evidence>
<keyword evidence="1" id="KW-1133">Transmembrane helix</keyword>
<dbReference type="RefSeq" id="WP_137246641.1">
    <property type="nucleotide sequence ID" value="NZ_SZQA01000006.1"/>
</dbReference>
<feature type="transmembrane region" description="Helical" evidence="1">
    <location>
        <begin position="177"/>
        <end position="197"/>
    </location>
</feature>
<organism evidence="2 3">
    <name type="scientific">Herbidospora galbida</name>
    <dbReference type="NCBI Taxonomy" id="2575442"/>
    <lineage>
        <taxon>Bacteria</taxon>
        <taxon>Bacillati</taxon>
        <taxon>Actinomycetota</taxon>
        <taxon>Actinomycetes</taxon>
        <taxon>Streptosporangiales</taxon>
        <taxon>Streptosporangiaceae</taxon>
        <taxon>Herbidospora</taxon>
    </lineage>
</organism>
<keyword evidence="3" id="KW-1185">Reference proteome</keyword>
<reference evidence="2 3" key="1">
    <citation type="submission" date="2019-04" db="EMBL/GenBank/DDBJ databases">
        <title>Herbidospora sp. NEAU-GS14.nov., a novel actinomycete isolated from soil.</title>
        <authorList>
            <person name="Han L."/>
        </authorList>
    </citation>
    <scope>NUCLEOTIDE SEQUENCE [LARGE SCALE GENOMIC DNA]</scope>
    <source>
        <strain evidence="2 3">NEAU-GS14</strain>
    </source>
</reference>
<dbReference type="Proteomes" id="UP000308705">
    <property type="component" value="Unassembled WGS sequence"/>
</dbReference>
<evidence type="ECO:0000313" key="3">
    <source>
        <dbReference type="Proteomes" id="UP000308705"/>
    </source>
</evidence>
<sequence length="454" mass="48329">MTRVVVFVMAVAMGVWGLDRGSMWQDEATTYAIASRPLGDLFATLGNVDAVHGLYYLIVHVVLLLPGDPEVLIRLPSVLATGLAALAVAGAARRMGGSGLAAGAVYALLPVVSHYAQEGRSPALVCAAVAWAVYALVRQSWVRYAVAVTAAAYLNLTALLVLAAFAVPGLLIDWRRWLAASTAAVAASAPLILVAYPQSAQVARLTPPTWADVGQLVTGFAGWTGVLALLALLRGGPLRVVALPLAVVPPALLLLLSQVKPYYEERYVLYAVIGLALLTGSAVDGIARLARPVVAVPAAAATLAVVLLPALPAQAETRRLDSRRDDPAAVAKLMGQLALPGDTVVYLPSVRRLVAEAYPEGFREVRDVALKESGADSGTLAGRELPGHEIRLGDRVWTVSRNYPKPADLDSEQDLAKQRILRDHYKKGPVYRVLGYAIRLYVRREPAQHHALTP</sequence>
<dbReference type="EMBL" id="SZQA01000006">
    <property type="protein sequence ID" value="TKK89583.1"/>
    <property type="molecule type" value="Genomic_DNA"/>
</dbReference>
<feature type="transmembrane region" description="Helical" evidence="1">
    <location>
        <begin position="293"/>
        <end position="313"/>
    </location>
</feature>
<feature type="transmembrane region" description="Helical" evidence="1">
    <location>
        <begin position="268"/>
        <end position="287"/>
    </location>
</feature>
<name>A0A4V5UZZ7_9ACTN</name>
<feature type="transmembrane region" description="Helical" evidence="1">
    <location>
        <begin position="71"/>
        <end position="92"/>
    </location>
</feature>
<feature type="transmembrane region" description="Helical" evidence="1">
    <location>
        <begin position="238"/>
        <end position="256"/>
    </location>
</feature>
<gene>
    <name evidence="2" type="ORF">FDA94_09345</name>
</gene>
<feature type="transmembrane region" description="Helical" evidence="1">
    <location>
        <begin position="209"/>
        <end position="232"/>
    </location>
</feature>
<comment type="caution">
    <text evidence="2">The sequence shown here is derived from an EMBL/GenBank/DDBJ whole genome shotgun (WGS) entry which is preliminary data.</text>
</comment>
<dbReference type="OrthoDB" id="5318634at2"/>
<protein>
    <submittedName>
        <fullName evidence="2">Uncharacterized protein</fullName>
    </submittedName>
</protein>
<dbReference type="AlphaFoldDB" id="A0A4V5UZZ7"/>
<keyword evidence="1" id="KW-0812">Transmembrane</keyword>
<proteinExistence type="predicted"/>
<evidence type="ECO:0000313" key="2">
    <source>
        <dbReference type="EMBL" id="TKK89583.1"/>
    </source>
</evidence>
<feature type="transmembrane region" description="Helical" evidence="1">
    <location>
        <begin position="144"/>
        <end position="171"/>
    </location>
</feature>